<proteinExistence type="predicted"/>
<sequence length="145" mass="15500">MSPPPVETFNPDSHPTFSPTYSHISRVPLSPNSTLITFAGQVGHDPTTNTTGATLGEQCSIAYANVDRCLAAAGARKEDIVGVRHYVVDLLRGGKGPDPERAKRYTEWLGELRPPATLLGVQALAAEALVYEIEVVCVVREGASD</sequence>
<keyword evidence="2" id="KW-1185">Reference proteome</keyword>
<dbReference type="AlphaFoldDB" id="W2SAN9"/>
<dbReference type="CDD" id="cd00448">
    <property type="entry name" value="YjgF_YER057c_UK114_family"/>
    <property type="match status" value="1"/>
</dbReference>
<dbReference type="Proteomes" id="UP000030752">
    <property type="component" value="Unassembled WGS sequence"/>
</dbReference>
<dbReference type="PANTHER" id="PTHR43857:SF1">
    <property type="entry name" value="YJGH FAMILY PROTEIN"/>
    <property type="match status" value="1"/>
</dbReference>
<dbReference type="InParanoid" id="W2SAN9"/>
<dbReference type="GeneID" id="19976939"/>
<dbReference type="SUPFAM" id="SSF55298">
    <property type="entry name" value="YjgF-like"/>
    <property type="match status" value="1"/>
</dbReference>
<protein>
    <submittedName>
        <fullName evidence="1">Uncharacterized protein</fullName>
    </submittedName>
</protein>
<dbReference type="STRING" id="1220924.W2SAN9"/>
<dbReference type="Pfam" id="PF01042">
    <property type="entry name" value="Ribonuc_L-PSP"/>
    <property type="match status" value="1"/>
</dbReference>
<dbReference type="RefSeq" id="XP_008712495.1">
    <property type="nucleotide sequence ID" value="XM_008714273.1"/>
</dbReference>
<reference evidence="1 2" key="1">
    <citation type="submission" date="2013-03" db="EMBL/GenBank/DDBJ databases">
        <title>The Genome Sequence of Phialophora europaea CBS 101466.</title>
        <authorList>
            <consortium name="The Broad Institute Genomics Platform"/>
            <person name="Cuomo C."/>
            <person name="de Hoog S."/>
            <person name="Gorbushina A."/>
            <person name="Walker B."/>
            <person name="Young S.K."/>
            <person name="Zeng Q."/>
            <person name="Gargeya S."/>
            <person name="Fitzgerald M."/>
            <person name="Haas B."/>
            <person name="Abouelleil A."/>
            <person name="Allen A.W."/>
            <person name="Alvarado L."/>
            <person name="Arachchi H.M."/>
            <person name="Berlin A.M."/>
            <person name="Chapman S.B."/>
            <person name="Gainer-Dewar J."/>
            <person name="Goldberg J."/>
            <person name="Griggs A."/>
            <person name="Gujja S."/>
            <person name="Hansen M."/>
            <person name="Howarth C."/>
            <person name="Imamovic A."/>
            <person name="Ireland A."/>
            <person name="Larimer J."/>
            <person name="McCowan C."/>
            <person name="Murphy C."/>
            <person name="Pearson M."/>
            <person name="Poon T.W."/>
            <person name="Priest M."/>
            <person name="Roberts A."/>
            <person name="Saif S."/>
            <person name="Shea T."/>
            <person name="Sisk P."/>
            <person name="Sykes S."/>
            <person name="Wortman J."/>
            <person name="Nusbaum C."/>
            <person name="Birren B."/>
        </authorList>
    </citation>
    <scope>NUCLEOTIDE SEQUENCE [LARGE SCALE GENOMIC DNA]</scope>
    <source>
        <strain evidence="1 2">CBS 101466</strain>
    </source>
</reference>
<name>W2SAN9_CYPE1</name>
<dbReference type="OrthoDB" id="309640at2759"/>
<accession>W2SAN9</accession>
<dbReference type="InterPro" id="IPR006175">
    <property type="entry name" value="YjgF/YER057c/UK114"/>
</dbReference>
<dbReference type="VEuPathDB" id="FungiDB:HMPREF1541_09600"/>
<evidence type="ECO:0000313" key="2">
    <source>
        <dbReference type="Proteomes" id="UP000030752"/>
    </source>
</evidence>
<evidence type="ECO:0000313" key="1">
    <source>
        <dbReference type="EMBL" id="ETN45767.1"/>
    </source>
</evidence>
<dbReference type="PANTHER" id="PTHR43857">
    <property type="entry name" value="BLR7761 PROTEIN"/>
    <property type="match status" value="1"/>
</dbReference>
<gene>
    <name evidence="1" type="ORF">HMPREF1541_09600</name>
</gene>
<dbReference type="InterPro" id="IPR035959">
    <property type="entry name" value="RutC-like_sf"/>
</dbReference>
<organism evidence="1 2">
    <name type="scientific">Cyphellophora europaea (strain CBS 101466)</name>
    <name type="common">Phialophora europaea</name>
    <dbReference type="NCBI Taxonomy" id="1220924"/>
    <lineage>
        <taxon>Eukaryota</taxon>
        <taxon>Fungi</taxon>
        <taxon>Dikarya</taxon>
        <taxon>Ascomycota</taxon>
        <taxon>Pezizomycotina</taxon>
        <taxon>Eurotiomycetes</taxon>
        <taxon>Chaetothyriomycetidae</taxon>
        <taxon>Chaetothyriales</taxon>
        <taxon>Cyphellophoraceae</taxon>
        <taxon>Cyphellophora</taxon>
    </lineage>
</organism>
<dbReference type="EMBL" id="KB822712">
    <property type="protein sequence ID" value="ETN45767.1"/>
    <property type="molecule type" value="Genomic_DNA"/>
</dbReference>
<dbReference type="HOGENOM" id="CLU_100715_4_4_1"/>
<dbReference type="eggNOG" id="ENOG502SQAA">
    <property type="taxonomic scope" value="Eukaryota"/>
</dbReference>
<dbReference type="Gene3D" id="3.30.1330.40">
    <property type="entry name" value="RutC-like"/>
    <property type="match status" value="1"/>
</dbReference>